<sequence>MLQELSIQNLALIEKLQLNFDTGFTTLTGETGAGKSILLDALGLALGERADSSLVRHGTLKADITADFDITNLPQVQAWLAENELDEDNECLLRRTLTSEGRSKAYINGLPASVSQLKMLSSLLIDIHGQHEHQSLMHTSKQLELLDAYAQHDALLNETEKAYQAWQKLNQEYQTLLNDQTDRQSKIELLSFQQQEFDKVQPQADEFEALSEEQNSLSHANEIKQSVFTAYDILEGDGGVTEKLSHAISELEKVSEFSPQLSDVLQQLNSIQIECQEVADDIQSQNHQVELDPERLQVVDERLSELFGLAKKYQLDPENLINKHQEIQASLAGLMQSGESLEQLKQNIDQAWSEFNQAAEALTASRQKAASQLSQTVTETMQTLGMENGQFAIDVLASDKATRLGLDSTQFKVTANKGQPLQPLAKVASGGELSRISLAIQVASAEVASLPSMIFDEVDVGIGGGIAEVVGQKMQQLGRHRQIFSITHLAQVAAYGDQQLNISKQTQNDQTTTQVIALQTEERVQELARMLGGMKITEQTLKHAEEMLQTAQSNR</sequence>
<evidence type="ECO:0000313" key="12">
    <source>
        <dbReference type="Proteomes" id="UP000296201"/>
    </source>
</evidence>
<dbReference type="InterPro" id="IPR027417">
    <property type="entry name" value="P-loop_NTPase"/>
</dbReference>
<dbReference type="OrthoDB" id="9806954at2"/>
<proteinExistence type="inferred from homology"/>
<dbReference type="GO" id="GO:0005524">
    <property type="term" value="F:ATP binding"/>
    <property type="evidence" value="ECO:0007669"/>
    <property type="project" value="UniProtKB-KW"/>
</dbReference>
<evidence type="ECO:0000256" key="3">
    <source>
        <dbReference type="ARBA" id="ARBA00021315"/>
    </source>
</evidence>
<dbReference type="InterPro" id="IPR003395">
    <property type="entry name" value="RecF/RecN/SMC_N"/>
</dbReference>
<evidence type="ECO:0000256" key="2">
    <source>
        <dbReference type="ARBA" id="ARBA00009441"/>
    </source>
</evidence>
<dbReference type="Gene3D" id="3.40.50.300">
    <property type="entry name" value="P-loop containing nucleotide triphosphate hydrolases"/>
    <property type="match status" value="2"/>
</dbReference>
<dbReference type="GO" id="GO:0009432">
    <property type="term" value="P:SOS response"/>
    <property type="evidence" value="ECO:0007669"/>
    <property type="project" value="UniProtKB-ARBA"/>
</dbReference>
<comment type="similarity">
    <text evidence="2 9">Belongs to the RecN family.</text>
</comment>
<dbReference type="EMBL" id="CP032096">
    <property type="protein sequence ID" value="QBZ82888.1"/>
    <property type="molecule type" value="Genomic_DNA"/>
</dbReference>
<keyword evidence="4" id="KW-0547">Nucleotide-binding</keyword>
<dbReference type="PANTHER" id="PTHR11059">
    <property type="entry name" value="DNA REPAIR PROTEIN RECN"/>
    <property type="match status" value="1"/>
</dbReference>
<evidence type="ECO:0000256" key="7">
    <source>
        <dbReference type="ARBA" id="ARBA00023204"/>
    </source>
</evidence>
<dbReference type="Pfam" id="PF02463">
    <property type="entry name" value="SMC_N"/>
    <property type="match status" value="1"/>
</dbReference>
<dbReference type="NCBIfam" id="TIGR00634">
    <property type="entry name" value="recN"/>
    <property type="match status" value="1"/>
</dbReference>
<dbReference type="PIRSF" id="PIRSF003128">
    <property type="entry name" value="RecN"/>
    <property type="match status" value="1"/>
</dbReference>
<dbReference type="AlphaFoldDB" id="A0A4P7NYY8"/>
<evidence type="ECO:0000256" key="5">
    <source>
        <dbReference type="ARBA" id="ARBA00022763"/>
    </source>
</evidence>
<feature type="domain" description="RecF/RecN/SMC N-terminal" evidence="10">
    <location>
        <begin position="2"/>
        <end position="508"/>
    </location>
</feature>
<gene>
    <name evidence="11" type="primary">recN</name>
    <name evidence="11" type="ORF">GHNINEIG_00927</name>
</gene>
<dbReference type="GO" id="GO:0006281">
    <property type="term" value="P:DNA repair"/>
    <property type="evidence" value="ECO:0007669"/>
    <property type="project" value="UniProtKB-KW"/>
</dbReference>
<evidence type="ECO:0000259" key="10">
    <source>
        <dbReference type="Pfam" id="PF02463"/>
    </source>
</evidence>
<dbReference type="SUPFAM" id="SSF52540">
    <property type="entry name" value="P-loop containing nucleoside triphosphate hydrolases"/>
    <property type="match status" value="2"/>
</dbReference>
<comment type="function">
    <text evidence="1 9">May be involved in recombinational repair of damaged DNA.</text>
</comment>
<evidence type="ECO:0000256" key="6">
    <source>
        <dbReference type="ARBA" id="ARBA00022840"/>
    </source>
</evidence>
<dbReference type="GO" id="GO:0043590">
    <property type="term" value="C:bacterial nucleoid"/>
    <property type="evidence" value="ECO:0007669"/>
    <property type="project" value="TreeGrafter"/>
</dbReference>
<keyword evidence="12" id="KW-1185">Reference proteome</keyword>
<keyword evidence="5 9" id="KW-0227">DNA damage</keyword>
<dbReference type="InterPro" id="IPR004604">
    <property type="entry name" value="DNA_recomb/repair_RecN"/>
</dbReference>
<dbReference type="RefSeq" id="WP_135795555.1">
    <property type="nucleotide sequence ID" value="NZ_CP032096.1"/>
</dbReference>
<dbReference type="NCBIfam" id="NF008121">
    <property type="entry name" value="PRK10869.1"/>
    <property type="match status" value="1"/>
</dbReference>
<dbReference type="FunFam" id="3.40.50.300:FF:000319">
    <property type="entry name" value="DNA repair protein RecN"/>
    <property type="match status" value="1"/>
</dbReference>
<dbReference type="Proteomes" id="UP000296201">
    <property type="component" value="Chromosome"/>
</dbReference>
<keyword evidence="6" id="KW-0067">ATP-binding</keyword>
<organism evidence="11 12">
    <name type="scientific">Hydrogenovibrio crunogenus</name>
    <dbReference type="NCBI Taxonomy" id="39765"/>
    <lineage>
        <taxon>Bacteria</taxon>
        <taxon>Pseudomonadati</taxon>
        <taxon>Pseudomonadota</taxon>
        <taxon>Gammaproteobacteria</taxon>
        <taxon>Thiotrichales</taxon>
        <taxon>Piscirickettsiaceae</taxon>
        <taxon>Hydrogenovibrio</taxon>
    </lineage>
</organism>
<keyword evidence="7 9" id="KW-0234">DNA repair</keyword>
<name>A0A4P7NYY8_9GAMM</name>
<dbReference type="PANTHER" id="PTHR11059:SF0">
    <property type="entry name" value="DNA REPAIR PROTEIN RECN"/>
    <property type="match status" value="1"/>
</dbReference>
<evidence type="ECO:0000256" key="1">
    <source>
        <dbReference type="ARBA" id="ARBA00003618"/>
    </source>
</evidence>
<accession>A0A4P7NYY8</accession>
<dbReference type="FunFam" id="3.40.50.300:FF:000356">
    <property type="entry name" value="DNA repair protein RecN"/>
    <property type="match status" value="1"/>
</dbReference>
<evidence type="ECO:0000256" key="8">
    <source>
        <dbReference type="ARBA" id="ARBA00033408"/>
    </source>
</evidence>
<evidence type="ECO:0000313" key="11">
    <source>
        <dbReference type="EMBL" id="QBZ82888.1"/>
    </source>
</evidence>
<reference evidence="11 12" key="1">
    <citation type="submission" date="2018-08" db="EMBL/GenBank/DDBJ databases">
        <title>Horizontal acquisition of hydrogen conversion ability and other habitat adaptations in Hydrogenovibrio crunogenus strains.</title>
        <authorList>
            <person name="Gonnella G."/>
            <person name="Adam N."/>
            <person name="Perner M."/>
        </authorList>
    </citation>
    <scope>NUCLEOTIDE SEQUENCE [LARGE SCALE GENOMIC DNA]</scope>
    <source>
        <strain evidence="11 12">SP-41</strain>
    </source>
</reference>
<protein>
    <recommendedName>
        <fullName evidence="3 9">DNA repair protein RecN</fullName>
    </recommendedName>
    <alternativeName>
        <fullName evidence="8 9">Recombination protein N</fullName>
    </alternativeName>
</protein>
<dbReference type="CDD" id="cd03241">
    <property type="entry name" value="ABC_RecN"/>
    <property type="match status" value="2"/>
</dbReference>
<evidence type="ECO:0000256" key="9">
    <source>
        <dbReference type="PIRNR" id="PIRNR003128"/>
    </source>
</evidence>
<dbReference type="GO" id="GO:0006310">
    <property type="term" value="P:DNA recombination"/>
    <property type="evidence" value="ECO:0007669"/>
    <property type="project" value="InterPro"/>
</dbReference>
<evidence type="ECO:0000256" key="4">
    <source>
        <dbReference type="ARBA" id="ARBA00022741"/>
    </source>
</evidence>